<feature type="compositionally biased region" description="Polar residues" evidence="1">
    <location>
        <begin position="1"/>
        <end position="10"/>
    </location>
</feature>
<feature type="compositionally biased region" description="Basic and acidic residues" evidence="1">
    <location>
        <begin position="160"/>
        <end position="176"/>
    </location>
</feature>
<feature type="region of interest" description="Disordered" evidence="1">
    <location>
        <begin position="1"/>
        <end position="176"/>
    </location>
</feature>
<organism evidence="2 3">
    <name type="scientific">Oidiodendron maius (strain Zn)</name>
    <dbReference type="NCBI Taxonomy" id="913774"/>
    <lineage>
        <taxon>Eukaryota</taxon>
        <taxon>Fungi</taxon>
        <taxon>Dikarya</taxon>
        <taxon>Ascomycota</taxon>
        <taxon>Pezizomycotina</taxon>
        <taxon>Leotiomycetes</taxon>
        <taxon>Leotiomycetes incertae sedis</taxon>
        <taxon>Myxotrichaceae</taxon>
        <taxon>Oidiodendron</taxon>
    </lineage>
</organism>
<dbReference type="EMBL" id="KN832871">
    <property type="protein sequence ID" value="KIN05905.1"/>
    <property type="molecule type" value="Genomic_DNA"/>
</dbReference>
<dbReference type="Proteomes" id="UP000054321">
    <property type="component" value="Unassembled WGS sequence"/>
</dbReference>
<proteinExistence type="predicted"/>
<feature type="compositionally biased region" description="Basic and acidic residues" evidence="1">
    <location>
        <begin position="128"/>
        <end position="143"/>
    </location>
</feature>
<accession>A0A0C3HSA3</accession>
<name>A0A0C3HSA3_OIDMZ</name>
<dbReference type="OrthoDB" id="3260716at2759"/>
<keyword evidence="3" id="KW-1185">Reference proteome</keyword>
<gene>
    <name evidence="2" type="ORF">OIDMADRAFT_49413</name>
</gene>
<evidence type="ECO:0000313" key="2">
    <source>
        <dbReference type="EMBL" id="KIN05905.1"/>
    </source>
</evidence>
<feature type="compositionally biased region" description="Polar residues" evidence="1">
    <location>
        <begin position="144"/>
        <end position="156"/>
    </location>
</feature>
<dbReference type="HOGENOM" id="CLU_110797_0_0_1"/>
<dbReference type="AlphaFoldDB" id="A0A0C3HSA3"/>
<reference evidence="2 3" key="1">
    <citation type="submission" date="2014-04" db="EMBL/GenBank/DDBJ databases">
        <authorList>
            <consortium name="DOE Joint Genome Institute"/>
            <person name="Kuo A."/>
            <person name="Martino E."/>
            <person name="Perotto S."/>
            <person name="Kohler A."/>
            <person name="Nagy L.G."/>
            <person name="Floudas D."/>
            <person name="Copeland A."/>
            <person name="Barry K.W."/>
            <person name="Cichocki N."/>
            <person name="Veneault-Fourrey C."/>
            <person name="LaButti K."/>
            <person name="Lindquist E.A."/>
            <person name="Lipzen A."/>
            <person name="Lundell T."/>
            <person name="Morin E."/>
            <person name="Murat C."/>
            <person name="Sun H."/>
            <person name="Tunlid A."/>
            <person name="Henrissat B."/>
            <person name="Grigoriev I.V."/>
            <person name="Hibbett D.S."/>
            <person name="Martin F."/>
            <person name="Nordberg H.P."/>
            <person name="Cantor M.N."/>
            <person name="Hua S.X."/>
        </authorList>
    </citation>
    <scope>NUCLEOTIDE SEQUENCE [LARGE SCALE GENOMIC DNA]</scope>
    <source>
        <strain evidence="2 3">Zn</strain>
    </source>
</reference>
<reference evidence="3" key="2">
    <citation type="submission" date="2015-01" db="EMBL/GenBank/DDBJ databases">
        <title>Evolutionary Origins and Diversification of the Mycorrhizal Mutualists.</title>
        <authorList>
            <consortium name="DOE Joint Genome Institute"/>
            <consortium name="Mycorrhizal Genomics Consortium"/>
            <person name="Kohler A."/>
            <person name="Kuo A."/>
            <person name="Nagy L.G."/>
            <person name="Floudas D."/>
            <person name="Copeland A."/>
            <person name="Barry K.W."/>
            <person name="Cichocki N."/>
            <person name="Veneault-Fourrey C."/>
            <person name="LaButti K."/>
            <person name="Lindquist E.A."/>
            <person name="Lipzen A."/>
            <person name="Lundell T."/>
            <person name="Morin E."/>
            <person name="Murat C."/>
            <person name="Riley R."/>
            <person name="Ohm R."/>
            <person name="Sun H."/>
            <person name="Tunlid A."/>
            <person name="Henrissat B."/>
            <person name="Grigoriev I.V."/>
            <person name="Hibbett D.S."/>
            <person name="Martin F."/>
        </authorList>
    </citation>
    <scope>NUCLEOTIDE SEQUENCE [LARGE SCALE GENOMIC DNA]</scope>
    <source>
        <strain evidence="3">Zn</strain>
    </source>
</reference>
<feature type="compositionally biased region" description="Polar residues" evidence="1">
    <location>
        <begin position="46"/>
        <end position="62"/>
    </location>
</feature>
<evidence type="ECO:0000313" key="3">
    <source>
        <dbReference type="Proteomes" id="UP000054321"/>
    </source>
</evidence>
<sequence>MSATSNTDALVNQGEFHARVPRSEPMITKGHAPGVKVGNDAVPEFSAQTLPAGSAPSNSTHQMPPIPGDDQNLDVYSDVRTSAEESIPGVTSADVTRGVGRPLYGQTSNELRRAHRKARYGLVGVGADPRDPVRERAFDKDYPTSKTRGNGISRQDITGAEDRLPESAEAVAAERH</sequence>
<protein>
    <submittedName>
        <fullName evidence="2">Uncharacterized protein</fullName>
    </submittedName>
</protein>
<dbReference type="InParanoid" id="A0A0C3HSA3"/>
<evidence type="ECO:0000256" key="1">
    <source>
        <dbReference type="SAM" id="MobiDB-lite"/>
    </source>
</evidence>